<evidence type="ECO:0000256" key="6">
    <source>
        <dbReference type="ARBA" id="ARBA00023004"/>
    </source>
</evidence>
<keyword evidence="6" id="KW-0408">Iron</keyword>
<feature type="signal peptide" evidence="14">
    <location>
        <begin position="1"/>
        <end position="30"/>
    </location>
</feature>
<keyword evidence="7" id="KW-0406">Ion transport</keyword>
<dbReference type="PANTHER" id="PTHR32552">
    <property type="entry name" value="FERRICHROME IRON RECEPTOR-RELATED"/>
    <property type="match status" value="1"/>
</dbReference>
<dbReference type="InterPro" id="IPR036942">
    <property type="entry name" value="Beta-barrel_TonB_sf"/>
</dbReference>
<evidence type="ECO:0000256" key="10">
    <source>
        <dbReference type="ARBA" id="ARBA00023237"/>
    </source>
</evidence>
<sequence length="802" mass="86367">MQVFRTVRARYVLMSTVAALATMGASAAYAQDTAPPAASATPDQATAAPTTTSASPQDATPAADVATGDIVVTANRRAQSLSTVGMSVSSLDGSMLLERGVVSASDLQKTVPGFSAADTGLNVPVYSIRGVGFNDSSLASNSTVAISVDEVPLPYSAMTQGAVLDLQRIEVLKGPQGTLYGQNATGGAINYIANAPTDTFAMGGQVGFGRFNTGTGEMYVSGPLSNTVKARVAVNGTLGGDWQRSFTRDAGLGQAAKGSGRILLNWTPTDRLTLDFNANGWIDRSDTQASQLVAFRAQTPSSIPLLPDVFSSPLTPDNARAADWNPLRDYARDDNFYQLSLKANYDMGGNVDLTSITAYSHYDTHAFNDRDGMVPINYEYTTDGNIKSIYQELRLSGRQPGLNWSVGGNYRKDTVFDQQDNDLTRATNSYAAGTKFNIARVFSDQDIKTWAVFGDGELDIVRSLSIVAGVRYTRDTRDFAGASCDNGAGDTSALYTILSRVFRARAGLAPLPAIAPGQCVTLSTGTFVPGIVRNRLSEDNVAFRAGINFKPVEGSLLYASFSRGYKAGSFPTLGAAFAIGYDAATQERVDAIEAGFKTALFDRRIRLNGAVFHYDYRDKQLRGRILDPVVGNLSRLVNIPRSTIRGFELEATARPVNGLTLNGAVSYLKTEVKEFIGINLLSQTENFAGQTLPYTPPWSVNAGTQYEWGVSARLKAFIGADYTYRSRTSGFLGRDPDVDIKAYSTVDARIGIADAGDRWKLTAWSNNLTNTYYWTSAMRTGDTMNRYAARPVTYGLLFGFTY</sequence>
<dbReference type="Pfam" id="PF00593">
    <property type="entry name" value="TonB_dep_Rec_b-barrel"/>
    <property type="match status" value="1"/>
</dbReference>
<accession>A0A7Y6B1Q1</accession>
<dbReference type="InterPro" id="IPR012910">
    <property type="entry name" value="Plug_dom"/>
</dbReference>
<comment type="similarity">
    <text evidence="11 12">Belongs to the TonB-dependent receptor family.</text>
</comment>
<evidence type="ECO:0000256" key="9">
    <source>
        <dbReference type="ARBA" id="ARBA00023136"/>
    </source>
</evidence>
<evidence type="ECO:0000313" key="17">
    <source>
        <dbReference type="EMBL" id="NUU45821.1"/>
    </source>
</evidence>
<keyword evidence="8 12" id="KW-0798">TonB box</keyword>
<feature type="chain" id="PRO_5030988966" evidence="14">
    <location>
        <begin position="31"/>
        <end position="802"/>
    </location>
</feature>
<dbReference type="AlphaFoldDB" id="A0A7Y6B1Q1"/>
<organism evidence="17 18">
    <name type="scientific">Sphingomonas zeae</name>
    <dbReference type="NCBI Taxonomy" id="1646122"/>
    <lineage>
        <taxon>Bacteria</taxon>
        <taxon>Pseudomonadati</taxon>
        <taxon>Pseudomonadota</taxon>
        <taxon>Alphaproteobacteria</taxon>
        <taxon>Sphingomonadales</taxon>
        <taxon>Sphingomonadaceae</taxon>
        <taxon>Sphingomonas</taxon>
    </lineage>
</organism>
<reference evidence="17 18" key="1">
    <citation type="submission" date="2020-05" db="EMBL/GenBank/DDBJ databases">
        <title>Genome Sequencing of Type Strains.</title>
        <authorList>
            <person name="Lemaire J.F."/>
            <person name="Inderbitzin P."/>
            <person name="Gregorio O.A."/>
            <person name="Collins S.B."/>
            <person name="Wespe N."/>
            <person name="Knight-Connoni V."/>
        </authorList>
    </citation>
    <scope>NUCLEOTIDE SEQUENCE [LARGE SCALE GENOMIC DNA]</scope>
    <source>
        <strain evidence="17 18">DSM 100049</strain>
    </source>
</reference>
<protein>
    <submittedName>
        <fullName evidence="17">TonB-dependent receptor</fullName>
    </submittedName>
</protein>
<dbReference type="SUPFAM" id="SSF56935">
    <property type="entry name" value="Porins"/>
    <property type="match status" value="1"/>
</dbReference>
<evidence type="ECO:0000313" key="18">
    <source>
        <dbReference type="Proteomes" id="UP000536441"/>
    </source>
</evidence>
<keyword evidence="5 11" id="KW-0812">Transmembrane</keyword>
<comment type="subcellular location">
    <subcellularLocation>
        <location evidence="1 11">Cell outer membrane</location>
        <topology evidence="1 11">Multi-pass membrane protein</topology>
    </subcellularLocation>
</comment>
<comment type="caution">
    <text evidence="17">The sequence shown here is derived from an EMBL/GenBank/DDBJ whole genome shotgun (WGS) entry which is preliminary data.</text>
</comment>
<evidence type="ECO:0000256" key="4">
    <source>
        <dbReference type="ARBA" id="ARBA00022496"/>
    </source>
</evidence>
<keyword evidence="18" id="KW-1185">Reference proteome</keyword>
<dbReference type="Gene3D" id="2.40.170.20">
    <property type="entry name" value="TonB-dependent receptor, beta-barrel domain"/>
    <property type="match status" value="1"/>
</dbReference>
<gene>
    <name evidence="17" type="ORF">HP438_02365</name>
</gene>
<dbReference type="InterPro" id="IPR039426">
    <property type="entry name" value="TonB-dep_rcpt-like"/>
</dbReference>
<evidence type="ECO:0000256" key="12">
    <source>
        <dbReference type="RuleBase" id="RU003357"/>
    </source>
</evidence>
<evidence type="ECO:0000256" key="5">
    <source>
        <dbReference type="ARBA" id="ARBA00022692"/>
    </source>
</evidence>
<dbReference type="Pfam" id="PF07715">
    <property type="entry name" value="Plug"/>
    <property type="match status" value="1"/>
</dbReference>
<proteinExistence type="inferred from homology"/>
<dbReference type="GO" id="GO:0009279">
    <property type="term" value="C:cell outer membrane"/>
    <property type="evidence" value="ECO:0007669"/>
    <property type="project" value="UniProtKB-SubCell"/>
</dbReference>
<dbReference type="PROSITE" id="PS52016">
    <property type="entry name" value="TONB_DEPENDENT_REC_3"/>
    <property type="match status" value="1"/>
</dbReference>
<dbReference type="PANTHER" id="PTHR32552:SF81">
    <property type="entry name" value="TONB-DEPENDENT OUTER MEMBRANE RECEPTOR"/>
    <property type="match status" value="1"/>
</dbReference>
<evidence type="ECO:0000256" key="2">
    <source>
        <dbReference type="ARBA" id="ARBA00022448"/>
    </source>
</evidence>
<name>A0A7Y6B1Q1_9SPHN</name>
<evidence type="ECO:0000256" key="1">
    <source>
        <dbReference type="ARBA" id="ARBA00004571"/>
    </source>
</evidence>
<evidence type="ECO:0000256" key="8">
    <source>
        <dbReference type="ARBA" id="ARBA00023077"/>
    </source>
</evidence>
<keyword evidence="4" id="KW-0410">Iron transport</keyword>
<keyword evidence="14" id="KW-0732">Signal</keyword>
<keyword evidence="3 11" id="KW-1134">Transmembrane beta strand</keyword>
<evidence type="ECO:0000259" key="15">
    <source>
        <dbReference type="Pfam" id="PF00593"/>
    </source>
</evidence>
<evidence type="ECO:0000256" key="11">
    <source>
        <dbReference type="PROSITE-ProRule" id="PRU01360"/>
    </source>
</evidence>
<dbReference type="EMBL" id="JABMCH010000048">
    <property type="protein sequence ID" value="NUU45821.1"/>
    <property type="molecule type" value="Genomic_DNA"/>
</dbReference>
<keyword evidence="2 11" id="KW-0813">Transport</keyword>
<evidence type="ECO:0000256" key="13">
    <source>
        <dbReference type="SAM" id="MobiDB-lite"/>
    </source>
</evidence>
<feature type="domain" description="TonB-dependent receptor-like beta-barrel" evidence="15">
    <location>
        <begin position="283"/>
        <end position="768"/>
    </location>
</feature>
<evidence type="ECO:0000256" key="3">
    <source>
        <dbReference type="ARBA" id="ARBA00022452"/>
    </source>
</evidence>
<feature type="domain" description="TonB-dependent receptor plug" evidence="16">
    <location>
        <begin position="82"/>
        <end position="188"/>
    </location>
</feature>
<evidence type="ECO:0000256" key="7">
    <source>
        <dbReference type="ARBA" id="ARBA00023065"/>
    </source>
</evidence>
<keyword evidence="17" id="KW-0675">Receptor</keyword>
<evidence type="ECO:0000259" key="16">
    <source>
        <dbReference type="Pfam" id="PF07715"/>
    </source>
</evidence>
<dbReference type="GO" id="GO:0006826">
    <property type="term" value="P:iron ion transport"/>
    <property type="evidence" value="ECO:0007669"/>
    <property type="project" value="UniProtKB-KW"/>
</dbReference>
<keyword evidence="9 11" id="KW-0472">Membrane</keyword>
<feature type="region of interest" description="Disordered" evidence="13">
    <location>
        <begin position="34"/>
        <end position="64"/>
    </location>
</feature>
<evidence type="ECO:0000256" key="14">
    <source>
        <dbReference type="SAM" id="SignalP"/>
    </source>
</evidence>
<dbReference type="InterPro" id="IPR000531">
    <property type="entry name" value="Beta-barrel_TonB"/>
</dbReference>
<keyword evidence="10 11" id="KW-0998">Cell outer membrane</keyword>
<dbReference type="Proteomes" id="UP000536441">
    <property type="component" value="Unassembled WGS sequence"/>
</dbReference>
<dbReference type="RefSeq" id="WP_175310608.1">
    <property type="nucleotide sequence ID" value="NZ_CBCRYR010000016.1"/>
</dbReference>